<evidence type="ECO:0000256" key="3">
    <source>
        <dbReference type="ARBA" id="ARBA00022737"/>
    </source>
</evidence>
<comment type="caution">
    <text evidence="9">The sequence shown here is derived from an EMBL/GenBank/DDBJ whole genome shotgun (WGS) entry which is preliminary data.</text>
</comment>
<feature type="region of interest" description="Disordered" evidence="7">
    <location>
        <begin position="1"/>
        <end position="28"/>
    </location>
</feature>
<dbReference type="InterPro" id="IPR003604">
    <property type="entry name" value="Matrin/U1-like-C_Znf_C2H2"/>
</dbReference>
<keyword evidence="6" id="KW-0539">Nucleus</keyword>
<dbReference type="GO" id="GO:0008270">
    <property type="term" value="F:zinc ion binding"/>
    <property type="evidence" value="ECO:0007669"/>
    <property type="project" value="UniProtKB-KW"/>
</dbReference>
<evidence type="ECO:0000256" key="6">
    <source>
        <dbReference type="ARBA" id="ARBA00023242"/>
    </source>
</evidence>
<comment type="subcellular location">
    <subcellularLocation>
        <location evidence="1">Nucleus</location>
    </subcellularLocation>
</comment>
<evidence type="ECO:0000256" key="7">
    <source>
        <dbReference type="SAM" id="MobiDB-lite"/>
    </source>
</evidence>
<dbReference type="EMBL" id="JBJUIK010000006">
    <property type="protein sequence ID" value="KAL3525872.1"/>
    <property type="molecule type" value="Genomic_DNA"/>
</dbReference>
<name>A0ABD3A5Z3_9GENT</name>
<evidence type="ECO:0000256" key="1">
    <source>
        <dbReference type="ARBA" id="ARBA00004123"/>
    </source>
</evidence>
<feature type="compositionally biased region" description="Low complexity" evidence="7">
    <location>
        <begin position="191"/>
        <end position="202"/>
    </location>
</feature>
<accession>A0ABD3A5Z3</accession>
<dbReference type="PANTHER" id="PTHR46144">
    <property type="entry name" value="ZINC FINGER PROTEIN 385B-LIKE"/>
    <property type="match status" value="1"/>
</dbReference>
<organism evidence="9 10">
    <name type="scientific">Cinchona calisaya</name>
    <dbReference type="NCBI Taxonomy" id="153742"/>
    <lineage>
        <taxon>Eukaryota</taxon>
        <taxon>Viridiplantae</taxon>
        <taxon>Streptophyta</taxon>
        <taxon>Embryophyta</taxon>
        <taxon>Tracheophyta</taxon>
        <taxon>Spermatophyta</taxon>
        <taxon>Magnoliopsida</taxon>
        <taxon>eudicotyledons</taxon>
        <taxon>Gunneridae</taxon>
        <taxon>Pentapetalae</taxon>
        <taxon>asterids</taxon>
        <taxon>lamiids</taxon>
        <taxon>Gentianales</taxon>
        <taxon>Rubiaceae</taxon>
        <taxon>Cinchonoideae</taxon>
        <taxon>Cinchoneae</taxon>
        <taxon>Cinchona</taxon>
    </lineage>
</organism>
<proteinExistence type="predicted"/>
<dbReference type="SMART" id="SM00451">
    <property type="entry name" value="ZnF_U1"/>
    <property type="match status" value="2"/>
</dbReference>
<evidence type="ECO:0000256" key="4">
    <source>
        <dbReference type="ARBA" id="ARBA00022771"/>
    </source>
</evidence>
<evidence type="ECO:0000256" key="2">
    <source>
        <dbReference type="ARBA" id="ARBA00022723"/>
    </source>
</evidence>
<keyword evidence="2" id="KW-0479">Metal-binding</keyword>
<keyword evidence="10" id="KW-1185">Reference proteome</keyword>
<keyword evidence="3" id="KW-0677">Repeat</keyword>
<keyword evidence="5" id="KW-0862">Zinc</keyword>
<feature type="domain" description="U1-type" evidence="8">
    <location>
        <begin position="249"/>
        <end position="283"/>
    </location>
</feature>
<dbReference type="GO" id="GO:0005634">
    <property type="term" value="C:nucleus"/>
    <property type="evidence" value="ECO:0007669"/>
    <property type="project" value="UniProtKB-SubCell"/>
</dbReference>
<dbReference type="InterPro" id="IPR036236">
    <property type="entry name" value="Znf_C2H2_sf"/>
</dbReference>
<dbReference type="Pfam" id="PF12874">
    <property type="entry name" value="zf-met"/>
    <property type="match status" value="2"/>
</dbReference>
<feature type="region of interest" description="Disordered" evidence="7">
    <location>
        <begin position="191"/>
        <end position="233"/>
    </location>
</feature>
<dbReference type="SUPFAM" id="SSF57667">
    <property type="entry name" value="beta-beta-alpha zinc fingers"/>
    <property type="match status" value="2"/>
</dbReference>
<dbReference type="InterPro" id="IPR051868">
    <property type="entry name" value="ZN346_ZMAT4"/>
</dbReference>
<dbReference type="Gene3D" id="3.30.160.60">
    <property type="entry name" value="Classic Zinc Finger"/>
    <property type="match status" value="2"/>
</dbReference>
<reference evidence="9 10" key="1">
    <citation type="submission" date="2024-11" db="EMBL/GenBank/DDBJ databases">
        <title>A near-complete genome assembly of Cinchona calisaya.</title>
        <authorList>
            <person name="Lian D.C."/>
            <person name="Zhao X.W."/>
            <person name="Wei L."/>
        </authorList>
    </citation>
    <scope>NUCLEOTIDE SEQUENCE [LARGE SCALE GENOMIC DNA]</scope>
    <source>
        <tissue evidence="9">Nenye</tissue>
    </source>
</reference>
<evidence type="ECO:0000256" key="5">
    <source>
        <dbReference type="ARBA" id="ARBA00022833"/>
    </source>
</evidence>
<feature type="compositionally biased region" description="Polar residues" evidence="7">
    <location>
        <begin position="1"/>
        <end position="24"/>
    </location>
</feature>
<feature type="domain" description="U1-type" evidence="8">
    <location>
        <begin position="143"/>
        <end position="177"/>
    </location>
</feature>
<protein>
    <recommendedName>
        <fullName evidence="8">U1-type domain-containing protein</fullName>
    </recommendedName>
</protein>
<dbReference type="AlphaFoldDB" id="A0ABD3A5Z3"/>
<dbReference type="InterPro" id="IPR013087">
    <property type="entry name" value="Znf_C2H2_type"/>
</dbReference>
<sequence>MEENPSATQMQEQNPHSQNPTQIDNLYANPHYPHFSTFSSSVYYPHSQNPNPFYDPNYSTATGPVNTPTGYEYKAHQPGLPPAVPAAYYQDPNAATNPYGLAPYASAAGVTIPSTGVQKLVTSNHGSKKSSAWRKGPKKIKVVQSAWCEICRVDCNSKNILDQHKLGKKHKKNLEKLVVANTSVLAPATVSASVPPATSTVPVNPVIGPQENPDKANSAISQKARKKAADAEDLETKKKKILEGGAAVDAVRICAICNVVCNSETVFRYHLAGQKHAAMMKKHTSATGVASAT</sequence>
<evidence type="ECO:0000313" key="9">
    <source>
        <dbReference type="EMBL" id="KAL3525872.1"/>
    </source>
</evidence>
<gene>
    <name evidence="9" type="ORF">ACH5RR_014244</name>
</gene>
<dbReference type="PANTHER" id="PTHR46144:SF6">
    <property type="entry name" value="C2H2-TYPE DOMAIN-CONTAINING PROTEIN"/>
    <property type="match status" value="1"/>
</dbReference>
<evidence type="ECO:0000313" key="10">
    <source>
        <dbReference type="Proteomes" id="UP001630127"/>
    </source>
</evidence>
<dbReference type="Proteomes" id="UP001630127">
    <property type="component" value="Unassembled WGS sequence"/>
</dbReference>
<evidence type="ECO:0000259" key="8">
    <source>
        <dbReference type="SMART" id="SM00451"/>
    </source>
</evidence>
<keyword evidence="4" id="KW-0863">Zinc-finger</keyword>